<organism evidence="13 14">
    <name type="scientific">Marinobacterium nitratireducens</name>
    <dbReference type="NCBI Taxonomy" id="518897"/>
    <lineage>
        <taxon>Bacteria</taxon>
        <taxon>Pseudomonadati</taxon>
        <taxon>Pseudomonadota</taxon>
        <taxon>Gammaproteobacteria</taxon>
        <taxon>Oceanospirillales</taxon>
        <taxon>Oceanospirillaceae</taxon>
        <taxon>Marinobacterium</taxon>
    </lineage>
</organism>
<dbReference type="Proteomes" id="UP000599578">
    <property type="component" value="Unassembled WGS sequence"/>
</dbReference>
<comment type="caution">
    <text evidence="13">The sequence shown here is derived from an EMBL/GenBank/DDBJ whole genome shotgun (WGS) entry which is preliminary data.</text>
</comment>
<accession>A0A917ZNL8</accession>
<evidence type="ECO:0000256" key="4">
    <source>
        <dbReference type="ARBA" id="ARBA00022475"/>
    </source>
</evidence>
<keyword evidence="7 9" id="KW-1133">Transmembrane helix</keyword>
<feature type="transmembrane region" description="Helical" evidence="9">
    <location>
        <begin position="38"/>
        <end position="55"/>
    </location>
</feature>
<proteinExistence type="inferred from homology"/>
<evidence type="ECO:0000256" key="3">
    <source>
        <dbReference type="ARBA" id="ARBA00022448"/>
    </source>
</evidence>
<dbReference type="NCBIfam" id="TIGR01843">
    <property type="entry name" value="type_I_hlyD"/>
    <property type="match status" value="1"/>
</dbReference>
<dbReference type="PANTHER" id="PTHR30386:SF26">
    <property type="entry name" value="TRANSPORT PROTEIN COMB"/>
    <property type="match status" value="1"/>
</dbReference>
<feature type="domain" description="AprE-like long alpha-helical hairpin" evidence="11">
    <location>
        <begin position="104"/>
        <end position="290"/>
    </location>
</feature>
<dbReference type="RefSeq" id="WP_188862322.1">
    <property type="nucleotide sequence ID" value="NZ_BMLT01000012.1"/>
</dbReference>
<dbReference type="GO" id="GO:0005886">
    <property type="term" value="C:plasma membrane"/>
    <property type="evidence" value="ECO:0007669"/>
    <property type="project" value="UniProtKB-SubCell"/>
</dbReference>
<gene>
    <name evidence="13" type="ORF">GCM10011348_39160</name>
</gene>
<keyword evidence="4 9" id="KW-1003">Cell membrane</keyword>
<dbReference type="AlphaFoldDB" id="A0A917ZNL8"/>
<comment type="similarity">
    <text evidence="2 9">Belongs to the membrane fusion protein (MFP) (TC 8.A.1) family.</text>
</comment>
<evidence type="ECO:0000313" key="14">
    <source>
        <dbReference type="Proteomes" id="UP000599578"/>
    </source>
</evidence>
<dbReference type="InterPro" id="IPR010129">
    <property type="entry name" value="T1SS_HlyD"/>
</dbReference>
<evidence type="ECO:0000256" key="5">
    <source>
        <dbReference type="ARBA" id="ARBA00022519"/>
    </source>
</evidence>
<keyword evidence="10" id="KW-0175">Coiled coil</keyword>
<dbReference type="GO" id="GO:0015031">
    <property type="term" value="P:protein transport"/>
    <property type="evidence" value="ECO:0007669"/>
    <property type="project" value="InterPro"/>
</dbReference>
<keyword evidence="5 9" id="KW-0997">Cell inner membrane</keyword>
<keyword evidence="3 9" id="KW-0813">Transport</keyword>
<evidence type="ECO:0000256" key="10">
    <source>
        <dbReference type="SAM" id="Coils"/>
    </source>
</evidence>
<dbReference type="InterPro" id="IPR050739">
    <property type="entry name" value="MFP"/>
</dbReference>
<reference evidence="13 14" key="1">
    <citation type="journal article" date="2014" name="Int. J. Syst. Evol. Microbiol.">
        <title>Complete genome sequence of Corynebacterium casei LMG S-19264T (=DSM 44701T), isolated from a smear-ripened cheese.</title>
        <authorList>
            <consortium name="US DOE Joint Genome Institute (JGI-PGF)"/>
            <person name="Walter F."/>
            <person name="Albersmeier A."/>
            <person name="Kalinowski J."/>
            <person name="Ruckert C."/>
        </authorList>
    </citation>
    <scope>NUCLEOTIDE SEQUENCE [LARGE SCALE GENOMIC DNA]</scope>
    <source>
        <strain evidence="13 14">CGMCC 1.7286</strain>
    </source>
</reference>
<dbReference type="Gene3D" id="2.40.30.170">
    <property type="match status" value="1"/>
</dbReference>
<dbReference type="PRINTS" id="PR01490">
    <property type="entry name" value="RTXTOXIND"/>
</dbReference>
<keyword evidence="8 9" id="KW-0472">Membrane</keyword>
<keyword evidence="14" id="KW-1185">Reference proteome</keyword>
<evidence type="ECO:0000256" key="8">
    <source>
        <dbReference type="ARBA" id="ARBA00023136"/>
    </source>
</evidence>
<evidence type="ECO:0000256" key="6">
    <source>
        <dbReference type="ARBA" id="ARBA00022692"/>
    </source>
</evidence>
<protein>
    <recommendedName>
        <fullName evidence="9">Membrane fusion protein (MFP) family protein</fullName>
    </recommendedName>
</protein>
<evidence type="ECO:0000256" key="7">
    <source>
        <dbReference type="ARBA" id="ARBA00022989"/>
    </source>
</evidence>
<comment type="subcellular location">
    <subcellularLocation>
        <location evidence="1 9">Cell inner membrane</location>
        <topology evidence="1 9">Single-pass membrane protein</topology>
    </subcellularLocation>
</comment>
<dbReference type="Pfam" id="PF25994">
    <property type="entry name" value="HH_AprE"/>
    <property type="match status" value="1"/>
</dbReference>
<evidence type="ECO:0000259" key="11">
    <source>
        <dbReference type="Pfam" id="PF25994"/>
    </source>
</evidence>
<name>A0A917ZNL8_9GAMM</name>
<dbReference type="Pfam" id="PF26002">
    <property type="entry name" value="Beta-barrel_AprE"/>
    <property type="match status" value="1"/>
</dbReference>
<feature type="coiled-coil region" evidence="10">
    <location>
        <begin position="222"/>
        <end position="292"/>
    </location>
</feature>
<dbReference type="PANTHER" id="PTHR30386">
    <property type="entry name" value="MEMBRANE FUSION SUBUNIT OF EMRAB-TOLC MULTIDRUG EFFLUX PUMP"/>
    <property type="match status" value="1"/>
</dbReference>
<evidence type="ECO:0000259" key="12">
    <source>
        <dbReference type="Pfam" id="PF26002"/>
    </source>
</evidence>
<dbReference type="InterPro" id="IPR058781">
    <property type="entry name" value="HH_AprE-like"/>
</dbReference>
<dbReference type="EMBL" id="BMLT01000012">
    <property type="protein sequence ID" value="GGO86998.1"/>
    <property type="molecule type" value="Genomic_DNA"/>
</dbReference>
<sequence length="446" mass="49242">MNKPTPDITSLAFGDNRPVRDIATLLDNGQMTSPLRRLLLLIVLLVLVFLVWAALAEVDELARARGEVQPITGAQLVQSQEGGMLTEILVRKDEFVREGQPIARFAATDLQRDRAQALTRQAAVQLDLERWGAIAEDREPDFNQFDQYPVLMTEGRALYENQIQLQEARTDARRRALEERKSSLQGLETQLPAAKAELAAAVNVLNRTKEAAVRGLVPKIRLAESEEHTASTRRQVSQLEAQIEDARKAIATSEAELQSTISEFRSQAREARNELVEKLDELHAEIVALDTRQGRSEVVSPVDGFVQEIPQSEAGAVIAPGGTVAQIIPSDSGLLMEVMVSPRDIGFVEPGQAANIKIDAFNYSRFGSLEGSVKSISPTVFRSQPDSPPFYKVQLELAQEYVGSDSRHRLIPGMTGEADIATGRKSVLQYLLKPVFITADTAFHER</sequence>
<evidence type="ECO:0000256" key="1">
    <source>
        <dbReference type="ARBA" id="ARBA00004377"/>
    </source>
</evidence>
<dbReference type="InterPro" id="IPR058982">
    <property type="entry name" value="Beta-barrel_AprE"/>
</dbReference>
<evidence type="ECO:0000256" key="9">
    <source>
        <dbReference type="RuleBase" id="RU365093"/>
    </source>
</evidence>
<keyword evidence="6 9" id="KW-0812">Transmembrane</keyword>
<dbReference type="Gene3D" id="1.10.287.1490">
    <property type="match status" value="1"/>
</dbReference>
<evidence type="ECO:0000313" key="13">
    <source>
        <dbReference type="EMBL" id="GGO86998.1"/>
    </source>
</evidence>
<feature type="domain" description="AprE-like beta-barrel" evidence="12">
    <location>
        <begin position="334"/>
        <end position="423"/>
    </location>
</feature>
<evidence type="ECO:0000256" key="2">
    <source>
        <dbReference type="ARBA" id="ARBA00009477"/>
    </source>
</evidence>